<proteinExistence type="predicted"/>
<dbReference type="EMBL" id="JBBMFN010000044">
    <property type="protein sequence ID" value="MEQ2467182.1"/>
    <property type="molecule type" value="Genomic_DNA"/>
</dbReference>
<organism evidence="1 2">
    <name type="scientific">Niallia hominis</name>
    <dbReference type="NCBI Taxonomy" id="3133173"/>
    <lineage>
        <taxon>Bacteria</taxon>
        <taxon>Bacillati</taxon>
        <taxon>Bacillota</taxon>
        <taxon>Bacilli</taxon>
        <taxon>Bacillales</taxon>
        <taxon>Bacillaceae</taxon>
        <taxon>Niallia</taxon>
    </lineage>
</organism>
<gene>
    <name evidence="1" type="ORF">WMO63_16120</name>
</gene>
<sequence>MVKVIVQTDKHKRFSLVLPLFLLSPFLDIALSKQLWKFTHHKGKNNTVDAIYTNITEIKFLLKTLSKELKAVSLAEPLVDIHLKDGTYVKVAIT</sequence>
<comment type="caution">
    <text evidence="1">The sequence shown here is derived from an EMBL/GenBank/DDBJ whole genome shotgun (WGS) entry which is preliminary data.</text>
</comment>
<dbReference type="Proteomes" id="UP001465426">
    <property type="component" value="Unassembled WGS sequence"/>
</dbReference>
<accession>A0ABV1F1D6</accession>
<reference evidence="1 2" key="1">
    <citation type="submission" date="2024-03" db="EMBL/GenBank/DDBJ databases">
        <title>Human intestinal bacterial collection.</title>
        <authorList>
            <person name="Pauvert C."/>
            <person name="Hitch T.C.A."/>
            <person name="Clavel T."/>
        </authorList>
    </citation>
    <scope>NUCLEOTIDE SEQUENCE [LARGE SCALE GENOMIC DNA]</scope>
    <source>
        <strain evidence="1 2">CLA-SR-H024</strain>
    </source>
</reference>
<evidence type="ECO:0000313" key="2">
    <source>
        <dbReference type="Proteomes" id="UP001465426"/>
    </source>
</evidence>
<keyword evidence="2" id="KW-1185">Reference proteome</keyword>
<name>A0ABV1F1D6_9BACI</name>
<evidence type="ECO:0000313" key="1">
    <source>
        <dbReference type="EMBL" id="MEQ2467182.1"/>
    </source>
</evidence>
<protein>
    <submittedName>
        <fullName evidence="1">Uncharacterized protein</fullName>
    </submittedName>
</protein>